<feature type="chain" id="PRO_5012836396" evidence="8">
    <location>
        <begin position="16"/>
        <end position="139"/>
    </location>
</feature>
<dbReference type="InterPro" id="IPR002223">
    <property type="entry name" value="Kunitz_BPTI"/>
</dbReference>
<dbReference type="SMART" id="SM00131">
    <property type="entry name" value="KU"/>
    <property type="match status" value="1"/>
</dbReference>
<dbReference type="GO" id="GO:0004867">
    <property type="term" value="F:serine-type endopeptidase inhibitor activity"/>
    <property type="evidence" value="ECO:0007669"/>
    <property type="project" value="UniProtKB-KW"/>
</dbReference>
<dbReference type="AlphaFoldDB" id="V5HCS1"/>
<dbReference type="PROSITE" id="PS00280">
    <property type="entry name" value="BPTI_KUNITZ_1"/>
    <property type="match status" value="1"/>
</dbReference>
<keyword evidence="8" id="KW-0732">Signal</keyword>
<evidence type="ECO:0000256" key="8">
    <source>
        <dbReference type="SAM" id="SignalP"/>
    </source>
</evidence>
<evidence type="ECO:0000256" key="6">
    <source>
        <dbReference type="ARBA" id="ARBA00023240"/>
    </source>
</evidence>
<keyword evidence="4" id="KW-0722">Serine protease inhibitor</keyword>
<keyword evidence="5" id="KW-1015">Disulfide bond</keyword>
<dbReference type="InterPro" id="IPR050098">
    <property type="entry name" value="TFPI/VKTCI-like"/>
</dbReference>
<dbReference type="PANTHER" id="PTHR10083">
    <property type="entry name" value="KUNITZ-TYPE PROTEASE INHIBITOR-RELATED"/>
    <property type="match status" value="1"/>
</dbReference>
<dbReference type="InterPro" id="IPR020901">
    <property type="entry name" value="Prtase_inh_Kunz-CS"/>
</dbReference>
<protein>
    <submittedName>
        <fullName evidence="10">Putative tick kunitz 85</fullName>
    </submittedName>
</protein>
<dbReference type="CDD" id="cd22599">
    <property type="entry name" value="Kunitz_boophilin_1-like"/>
    <property type="match status" value="1"/>
</dbReference>
<dbReference type="EMBL" id="GANP01013395">
    <property type="protein sequence ID" value="JAB71073.1"/>
    <property type="molecule type" value="mRNA"/>
</dbReference>
<dbReference type="Pfam" id="PF00014">
    <property type="entry name" value="Kunitz_BPTI"/>
    <property type="match status" value="1"/>
</dbReference>
<evidence type="ECO:0000256" key="1">
    <source>
        <dbReference type="ARBA" id="ARBA00004613"/>
    </source>
</evidence>
<evidence type="ECO:0000256" key="5">
    <source>
        <dbReference type="ARBA" id="ARBA00023157"/>
    </source>
</evidence>
<dbReference type="InterPro" id="IPR036880">
    <property type="entry name" value="Kunitz_BPTI_sf"/>
</dbReference>
<keyword evidence="6" id="KW-1199">Hemostasis impairing toxin</keyword>
<dbReference type="PANTHER" id="PTHR10083:SF376">
    <property type="entry name" value="SERINE PEPTIDASE INHIBITOR, KUNITZ TYPE, 3"/>
    <property type="match status" value="1"/>
</dbReference>
<dbReference type="FunFam" id="4.10.410.10:FF:000004">
    <property type="entry name" value="Tissue factor pathway inhibitor"/>
    <property type="match status" value="1"/>
</dbReference>
<feature type="signal peptide" evidence="8">
    <location>
        <begin position="1"/>
        <end position="15"/>
    </location>
</feature>
<comment type="subcellular location">
    <subcellularLocation>
        <location evidence="1">Secreted</location>
    </subcellularLocation>
</comment>
<sequence length="139" mass="15877">MKVLLVSFLVGTVAAQWNEICKLSPDKGLCRGRISRFYFDQSSGICLPFIYGGCMGNPNNFWTILDCEAACKNSVQDEPPEDEEGSSYFDTACRPHPGERNLQRVFGSLVLQRDQWSLRDLSLQRLWRESQRIRKQVGV</sequence>
<evidence type="ECO:0000256" key="7">
    <source>
        <dbReference type="ARBA" id="ARBA00034146"/>
    </source>
</evidence>
<keyword evidence="2" id="KW-0964">Secreted</keyword>
<evidence type="ECO:0000256" key="2">
    <source>
        <dbReference type="ARBA" id="ARBA00022525"/>
    </source>
</evidence>
<dbReference type="PRINTS" id="PR00759">
    <property type="entry name" value="BASICPTASE"/>
</dbReference>
<evidence type="ECO:0000313" key="10">
    <source>
        <dbReference type="EMBL" id="JAB71073.1"/>
    </source>
</evidence>
<reference evidence="10" key="1">
    <citation type="journal article" date="2015" name="Sci. Rep.">
        <title>Tissue- and time-dependent transcription in Ixodes ricinus salivary glands and midguts when blood feeding on the vertebrate host.</title>
        <authorList>
            <person name="Kotsyfakis M."/>
            <person name="Schwarz A."/>
            <person name="Erhart J."/>
            <person name="Ribeiro J.M."/>
        </authorList>
    </citation>
    <scope>NUCLEOTIDE SEQUENCE</scope>
    <source>
        <tissue evidence="10">Salivary gland and midgut</tissue>
    </source>
</reference>
<organism evidence="10">
    <name type="scientific">Ixodes ricinus</name>
    <name type="common">Common tick</name>
    <name type="synonym">Acarus ricinus</name>
    <dbReference type="NCBI Taxonomy" id="34613"/>
    <lineage>
        <taxon>Eukaryota</taxon>
        <taxon>Metazoa</taxon>
        <taxon>Ecdysozoa</taxon>
        <taxon>Arthropoda</taxon>
        <taxon>Chelicerata</taxon>
        <taxon>Arachnida</taxon>
        <taxon>Acari</taxon>
        <taxon>Parasitiformes</taxon>
        <taxon>Ixodida</taxon>
        <taxon>Ixodoidea</taxon>
        <taxon>Ixodidae</taxon>
        <taxon>Ixodinae</taxon>
        <taxon>Ixodes</taxon>
    </lineage>
</organism>
<keyword evidence="7" id="KW-1203">Blood coagulation cascade inhibiting toxin</keyword>
<evidence type="ECO:0000256" key="4">
    <source>
        <dbReference type="ARBA" id="ARBA00022900"/>
    </source>
</evidence>
<name>V5HCS1_IXORI</name>
<dbReference type="SUPFAM" id="SSF57362">
    <property type="entry name" value="BPTI-like"/>
    <property type="match status" value="1"/>
</dbReference>
<dbReference type="Gene3D" id="4.10.410.10">
    <property type="entry name" value="Pancreatic trypsin inhibitor Kunitz domain"/>
    <property type="match status" value="1"/>
</dbReference>
<evidence type="ECO:0000259" key="9">
    <source>
        <dbReference type="PROSITE" id="PS50279"/>
    </source>
</evidence>
<evidence type="ECO:0000256" key="3">
    <source>
        <dbReference type="ARBA" id="ARBA00022690"/>
    </source>
</evidence>
<dbReference type="PROSITE" id="PS50279">
    <property type="entry name" value="BPTI_KUNITZ_2"/>
    <property type="match status" value="1"/>
</dbReference>
<accession>V5HCS1</accession>
<dbReference type="GO" id="GO:0005615">
    <property type="term" value="C:extracellular space"/>
    <property type="evidence" value="ECO:0007669"/>
    <property type="project" value="TreeGrafter"/>
</dbReference>
<feature type="domain" description="BPTI/Kunitz inhibitor" evidence="9">
    <location>
        <begin position="21"/>
        <end position="71"/>
    </location>
</feature>
<keyword evidence="6" id="KW-0800">Toxin</keyword>
<proteinExistence type="evidence at transcript level"/>
<keyword evidence="3" id="KW-0646">Protease inhibitor</keyword>